<reference evidence="1 2" key="1">
    <citation type="submission" date="2024-06" db="EMBL/GenBank/DDBJ databases">
        <title>Genomic Encyclopedia of Type Strains, Phase IV (KMG-IV): sequencing the most valuable type-strain genomes for metagenomic binning, comparative biology and taxonomic classification.</title>
        <authorList>
            <person name="Goeker M."/>
        </authorList>
    </citation>
    <scope>NUCLEOTIDE SEQUENCE [LARGE SCALE GENOMIC DNA]</scope>
    <source>
        <strain evidence="1 2">DSM 29288</strain>
    </source>
</reference>
<comment type="caution">
    <text evidence="1">The sequence shown here is derived from an EMBL/GenBank/DDBJ whole genome shotgun (WGS) entry which is preliminary data.</text>
</comment>
<evidence type="ECO:0000313" key="2">
    <source>
        <dbReference type="Proteomes" id="UP001549077"/>
    </source>
</evidence>
<gene>
    <name evidence="1" type="ORF">ABID08_002729</name>
</gene>
<name>A0ABV2MFW5_9HYPH</name>
<protein>
    <submittedName>
        <fullName evidence="1">Uncharacterized protein</fullName>
    </submittedName>
</protein>
<accession>A0ABV2MFW5</accession>
<proteinExistence type="predicted"/>
<dbReference type="Proteomes" id="UP001549077">
    <property type="component" value="Unassembled WGS sequence"/>
</dbReference>
<evidence type="ECO:0000313" key="1">
    <source>
        <dbReference type="EMBL" id="MET3755358.1"/>
    </source>
</evidence>
<sequence length="55" mass="5929">MVRNARDALCRVSVLVELGAQISQFNRTALLSMLNVAKSHDNDFIASKSGKAPLA</sequence>
<organism evidence="1 2">
    <name type="scientific">Rhizobium binae</name>
    <dbReference type="NCBI Taxonomy" id="1138190"/>
    <lineage>
        <taxon>Bacteria</taxon>
        <taxon>Pseudomonadati</taxon>
        <taxon>Pseudomonadota</taxon>
        <taxon>Alphaproteobacteria</taxon>
        <taxon>Hyphomicrobiales</taxon>
        <taxon>Rhizobiaceae</taxon>
        <taxon>Rhizobium/Agrobacterium group</taxon>
        <taxon>Rhizobium</taxon>
    </lineage>
</organism>
<dbReference type="EMBL" id="JBEPMY010000006">
    <property type="protein sequence ID" value="MET3755358.1"/>
    <property type="molecule type" value="Genomic_DNA"/>
</dbReference>
<keyword evidence="2" id="KW-1185">Reference proteome</keyword>